<comment type="pathway">
    <text evidence="3">Amino-acid biosynthesis; L-leucine biosynthesis; L-leucine from 3-methyl-2-oxobutanoate: step 2/4.</text>
</comment>
<keyword evidence="6 8" id="KW-0456">Lyase</keyword>
<dbReference type="STRING" id="907348.TresaDRAFT_0319"/>
<dbReference type="eggNOG" id="COG0066">
    <property type="taxonomic scope" value="Bacteria"/>
</dbReference>
<name>H7EM97_9SPIR</name>
<dbReference type="AlphaFoldDB" id="H7EM97"/>
<reference evidence="8 9" key="1">
    <citation type="submission" date="2011-09" db="EMBL/GenBank/DDBJ databases">
        <title>The draft genome of Treponema saccharophilum DSM 2985.</title>
        <authorList>
            <consortium name="US DOE Joint Genome Institute (JGI-PGF)"/>
            <person name="Lucas S."/>
            <person name="Copeland A."/>
            <person name="Lapidus A."/>
            <person name="Glavina del Rio T."/>
            <person name="Dalin E."/>
            <person name="Tice H."/>
            <person name="Bruce D."/>
            <person name="Goodwin L."/>
            <person name="Pitluck S."/>
            <person name="Peters L."/>
            <person name="Kyrpides N."/>
            <person name="Mavromatis K."/>
            <person name="Ivanova N."/>
            <person name="Markowitz V."/>
            <person name="Cheng J.-F."/>
            <person name="Hugenholtz P."/>
            <person name="Woyke T."/>
            <person name="Wu D."/>
            <person name="Gronow S."/>
            <person name="Wellnitz S."/>
            <person name="Brambilla E."/>
            <person name="Klenk H.-P."/>
            <person name="Eisen J.A."/>
        </authorList>
    </citation>
    <scope>NUCLEOTIDE SEQUENCE [LARGE SCALE GENOMIC DNA]</scope>
    <source>
        <strain evidence="8 9">DSM 2985</strain>
    </source>
</reference>
<evidence type="ECO:0000256" key="4">
    <source>
        <dbReference type="ARBA" id="ARBA00011271"/>
    </source>
</evidence>
<sequence>MKAFGGPVLFLDRSDINTDEIIPAKYLTEISKQALKPYCLEDLKLDGFDAKRDVPGKRVIITRENFGCGSSREHAPWALEVNEIYTVIAPNFARIFRQNMYNCGLLALDMPKKDVEDMFRNFANKETECKIEEKEDGTWKVKLIAGSFSKSYPFKLEGFEKALIEKEGWIGYAESKY</sequence>
<feature type="domain" description="Aconitase A/isopropylmalate dehydratase small subunit swivel" evidence="7">
    <location>
        <begin position="53"/>
        <end position="112"/>
    </location>
</feature>
<evidence type="ECO:0000256" key="2">
    <source>
        <dbReference type="ARBA" id="ARBA00002695"/>
    </source>
</evidence>
<dbReference type="EMBL" id="AGRW01000051">
    <property type="protein sequence ID" value="EIC01182.1"/>
    <property type="molecule type" value="Genomic_DNA"/>
</dbReference>
<comment type="subunit">
    <text evidence="4">Heterodimer of LeuC and LeuD.</text>
</comment>
<protein>
    <recommendedName>
        <fullName evidence="5">3-isopropylmalate dehydratase</fullName>
        <ecNumber evidence="5">4.2.1.33</ecNumber>
    </recommendedName>
</protein>
<dbReference type="EC" id="4.2.1.33" evidence="5"/>
<evidence type="ECO:0000313" key="8">
    <source>
        <dbReference type="EMBL" id="EIC01182.1"/>
    </source>
</evidence>
<gene>
    <name evidence="8" type="ORF">TresaDRAFT_0319</name>
</gene>
<comment type="caution">
    <text evidence="8">The sequence shown here is derived from an EMBL/GenBank/DDBJ whole genome shotgun (WGS) entry which is preliminary data.</text>
</comment>
<evidence type="ECO:0000256" key="3">
    <source>
        <dbReference type="ARBA" id="ARBA00004729"/>
    </source>
</evidence>
<evidence type="ECO:0000259" key="7">
    <source>
        <dbReference type="Pfam" id="PF00694"/>
    </source>
</evidence>
<dbReference type="CDD" id="cd01577">
    <property type="entry name" value="IPMI_Swivel"/>
    <property type="match status" value="1"/>
</dbReference>
<dbReference type="InterPro" id="IPR033940">
    <property type="entry name" value="IPMI_Swivel"/>
</dbReference>
<dbReference type="PANTHER" id="PTHR43345">
    <property type="entry name" value="3-ISOPROPYLMALATE DEHYDRATASE SMALL SUBUNIT 2-RELATED-RELATED"/>
    <property type="match status" value="1"/>
</dbReference>
<dbReference type="RefSeq" id="WP_002705358.1">
    <property type="nucleotide sequence ID" value="NZ_AGRW01000051.1"/>
</dbReference>
<dbReference type="Pfam" id="PF00694">
    <property type="entry name" value="Aconitase_C"/>
    <property type="match status" value="1"/>
</dbReference>
<evidence type="ECO:0000313" key="9">
    <source>
        <dbReference type="Proteomes" id="UP000003571"/>
    </source>
</evidence>
<dbReference type="SUPFAM" id="SSF52016">
    <property type="entry name" value="LeuD/IlvD-like"/>
    <property type="match status" value="1"/>
</dbReference>
<dbReference type="OrthoDB" id="9777465at2"/>
<evidence type="ECO:0000256" key="1">
    <source>
        <dbReference type="ARBA" id="ARBA00000491"/>
    </source>
</evidence>
<comment type="catalytic activity">
    <reaction evidence="1">
        <text>(2R,3S)-3-isopropylmalate = (2S)-2-isopropylmalate</text>
        <dbReference type="Rhea" id="RHEA:32287"/>
        <dbReference type="ChEBI" id="CHEBI:1178"/>
        <dbReference type="ChEBI" id="CHEBI:35121"/>
        <dbReference type="EC" id="4.2.1.33"/>
    </reaction>
</comment>
<dbReference type="PATRIC" id="fig|907348.3.peg.2074"/>
<dbReference type="InterPro" id="IPR015928">
    <property type="entry name" value="Aconitase/3IPM_dehydase_swvl"/>
</dbReference>
<dbReference type="Proteomes" id="UP000003571">
    <property type="component" value="Unassembled WGS sequence"/>
</dbReference>
<accession>H7EM97</accession>
<dbReference type="InterPro" id="IPR000573">
    <property type="entry name" value="AconitaseA/IPMdHydase_ssu_swvl"/>
</dbReference>
<keyword evidence="9" id="KW-1185">Reference proteome</keyword>
<dbReference type="GO" id="GO:0003861">
    <property type="term" value="F:3-isopropylmalate dehydratase activity"/>
    <property type="evidence" value="ECO:0007669"/>
    <property type="project" value="UniProtKB-EC"/>
</dbReference>
<comment type="function">
    <text evidence="2">Catalyzes the isomerization between 2-isopropylmalate and 3-isopropylmalate, via the formation of 2-isopropylmaleate.</text>
</comment>
<organism evidence="8 9">
    <name type="scientific">Treponema saccharophilum DSM 2985</name>
    <dbReference type="NCBI Taxonomy" id="907348"/>
    <lineage>
        <taxon>Bacteria</taxon>
        <taxon>Pseudomonadati</taxon>
        <taxon>Spirochaetota</taxon>
        <taxon>Spirochaetia</taxon>
        <taxon>Spirochaetales</taxon>
        <taxon>Treponemataceae</taxon>
        <taxon>Treponema</taxon>
    </lineage>
</organism>
<proteinExistence type="predicted"/>
<evidence type="ECO:0000256" key="5">
    <source>
        <dbReference type="ARBA" id="ARBA00011998"/>
    </source>
</evidence>
<evidence type="ECO:0000256" key="6">
    <source>
        <dbReference type="ARBA" id="ARBA00023239"/>
    </source>
</evidence>
<dbReference type="InterPro" id="IPR050075">
    <property type="entry name" value="LeuD"/>
</dbReference>
<dbReference type="Gene3D" id="3.20.19.10">
    <property type="entry name" value="Aconitase, domain 4"/>
    <property type="match status" value="1"/>
</dbReference>
<dbReference type="PANTHER" id="PTHR43345:SF2">
    <property type="entry name" value="3-ISOPROPYLMALATE DEHYDRATASE SMALL SUBUNIT 1"/>
    <property type="match status" value="1"/>
</dbReference>